<protein>
    <recommendedName>
        <fullName evidence="1">RNase H type-1 domain-containing protein</fullName>
    </recommendedName>
</protein>
<feature type="non-terminal residue" evidence="2">
    <location>
        <position position="1"/>
    </location>
</feature>
<evidence type="ECO:0000313" key="2">
    <source>
        <dbReference type="EMBL" id="RDY11876.1"/>
    </source>
</evidence>
<dbReference type="AlphaFoldDB" id="A0A371IA19"/>
<dbReference type="PANTHER" id="PTHR48475:SF1">
    <property type="entry name" value="RNASE H TYPE-1 DOMAIN-CONTAINING PROTEIN"/>
    <property type="match status" value="1"/>
</dbReference>
<organism evidence="2 3">
    <name type="scientific">Mucuna pruriens</name>
    <name type="common">Velvet bean</name>
    <name type="synonym">Dolichos pruriens</name>
    <dbReference type="NCBI Taxonomy" id="157652"/>
    <lineage>
        <taxon>Eukaryota</taxon>
        <taxon>Viridiplantae</taxon>
        <taxon>Streptophyta</taxon>
        <taxon>Embryophyta</taxon>
        <taxon>Tracheophyta</taxon>
        <taxon>Spermatophyta</taxon>
        <taxon>Magnoliopsida</taxon>
        <taxon>eudicotyledons</taxon>
        <taxon>Gunneridae</taxon>
        <taxon>Pentapetalae</taxon>
        <taxon>rosids</taxon>
        <taxon>fabids</taxon>
        <taxon>Fabales</taxon>
        <taxon>Fabaceae</taxon>
        <taxon>Papilionoideae</taxon>
        <taxon>50 kb inversion clade</taxon>
        <taxon>NPAAA clade</taxon>
        <taxon>indigoferoid/millettioid clade</taxon>
        <taxon>Phaseoleae</taxon>
        <taxon>Mucuna</taxon>
    </lineage>
</organism>
<feature type="domain" description="RNase H type-1" evidence="1">
    <location>
        <begin position="87"/>
        <end position="133"/>
    </location>
</feature>
<dbReference type="InterPro" id="IPR036397">
    <property type="entry name" value="RNaseH_sf"/>
</dbReference>
<dbReference type="GO" id="GO:0004523">
    <property type="term" value="F:RNA-DNA hybrid ribonuclease activity"/>
    <property type="evidence" value="ECO:0007669"/>
    <property type="project" value="InterPro"/>
</dbReference>
<accession>A0A371IA19</accession>
<name>A0A371IA19_MUCPR</name>
<dbReference type="Pfam" id="PF13456">
    <property type="entry name" value="RVT_3"/>
    <property type="match status" value="1"/>
</dbReference>
<dbReference type="SUPFAM" id="SSF53098">
    <property type="entry name" value="Ribonuclease H-like"/>
    <property type="match status" value="1"/>
</dbReference>
<gene>
    <name evidence="2" type="ORF">CR513_03389</name>
</gene>
<sequence>MDRIKYIFEKLAMMGKIASWQVALSKYDIIHVTQMAIKGSILASYQPMRHEFSNKDIMALLEIIRIRKNRSCYLMELLMHWDMASGLGFNYTNNMAKYEACAMGIAMALEYQVKTLKVYGDSALVIYQLRCEWET</sequence>
<comment type="caution">
    <text evidence="2">The sequence shown here is derived from an EMBL/GenBank/DDBJ whole genome shotgun (WGS) entry which is preliminary data.</text>
</comment>
<dbReference type="InterPro" id="IPR002156">
    <property type="entry name" value="RNaseH_domain"/>
</dbReference>
<evidence type="ECO:0000313" key="3">
    <source>
        <dbReference type="Proteomes" id="UP000257109"/>
    </source>
</evidence>
<dbReference type="EMBL" id="QJKJ01000562">
    <property type="protein sequence ID" value="RDY11876.1"/>
    <property type="molecule type" value="Genomic_DNA"/>
</dbReference>
<dbReference type="PANTHER" id="PTHR48475">
    <property type="entry name" value="RIBONUCLEASE H"/>
    <property type="match status" value="1"/>
</dbReference>
<reference evidence="2" key="1">
    <citation type="submission" date="2018-05" db="EMBL/GenBank/DDBJ databases">
        <title>Draft genome of Mucuna pruriens seed.</title>
        <authorList>
            <person name="Nnadi N.E."/>
            <person name="Vos R."/>
            <person name="Hasami M.H."/>
            <person name="Devisetty U.K."/>
            <person name="Aguiy J.C."/>
        </authorList>
    </citation>
    <scope>NUCLEOTIDE SEQUENCE [LARGE SCALE GENOMIC DNA]</scope>
    <source>
        <strain evidence="2">JCA_2017</strain>
    </source>
</reference>
<dbReference type="Proteomes" id="UP000257109">
    <property type="component" value="Unassembled WGS sequence"/>
</dbReference>
<dbReference type="Gene3D" id="3.30.420.10">
    <property type="entry name" value="Ribonuclease H-like superfamily/Ribonuclease H"/>
    <property type="match status" value="1"/>
</dbReference>
<dbReference type="InterPro" id="IPR012337">
    <property type="entry name" value="RNaseH-like_sf"/>
</dbReference>
<dbReference type="OrthoDB" id="101614at2759"/>
<proteinExistence type="predicted"/>
<keyword evidence="3" id="KW-1185">Reference proteome</keyword>
<dbReference type="GO" id="GO:0003676">
    <property type="term" value="F:nucleic acid binding"/>
    <property type="evidence" value="ECO:0007669"/>
    <property type="project" value="InterPro"/>
</dbReference>
<evidence type="ECO:0000259" key="1">
    <source>
        <dbReference type="Pfam" id="PF13456"/>
    </source>
</evidence>